<comment type="caution">
    <text evidence="1">The sequence shown here is derived from an EMBL/GenBank/DDBJ whole genome shotgun (WGS) entry which is preliminary data.</text>
</comment>
<keyword evidence="2" id="KW-1185">Reference proteome</keyword>
<dbReference type="OrthoDB" id="1925699at2759"/>
<gene>
    <name evidence="1" type="ORF">CLODIP_2_CD12017</name>
</gene>
<proteinExistence type="predicted"/>
<evidence type="ECO:0000313" key="2">
    <source>
        <dbReference type="Proteomes" id="UP000494165"/>
    </source>
</evidence>
<dbReference type="Pfam" id="PF11901">
    <property type="entry name" value="DM9"/>
    <property type="match status" value="1"/>
</dbReference>
<evidence type="ECO:0000313" key="1">
    <source>
        <dbReference type="EMBL" id="CAB3384271.1"/>
    </source>
</evidence>
<dbReference type="AlphaFoldDB" id="A0A8S1DTD9"/>
<name>A0A8S1DTD9_9INSE</name>
<dbReference type="Proteomes" id="UP000494165">
    <property type="component" value="Unassembled WGS sequence"/>
</dbReference>
<dbReference type="EMBL" id="CADEPI010000344">
    <property type="protein sequence ID" value="CAB3384271.1"/>
    <property type="molecule type" value="Genomic_DNA"/>
</dbReference>
<organism evidence="1 2">
    <name type="scientific">Cloeon dipterum</name>
    <dbReference type="NCBI Taxonomy" id="197152"/>
    <lineage>
        <taxon>Eukaryota</taxon>
        <taxon>Metazoa</taxon>
        <taxon>Ecdysozoa</taxon>
        <taxon>Arthropoda</taxon>
        <taxon>Hexapoda</taxon>
        <taxon>Insecta</taxon>
        <taxon>Pterygota</taxon>
        <taxon>Palaeoptera</taxon>
        <taxon>Ephemeroptera</taxon>
        <taxon>Pisciforma</taxon>
        <taxon>Baetidae</taxon>
        <taxon>Cloeon</taxon>
    </lineage>
</organism>
<dbReference type="InterPro" id="IPR006616">
    <property type="entry name" value="DM9_repeat"/>
</dbReference>
<sequence length="313" mass="34829">MWEARILFGLPIKGCDWSVSAILSAKEIFLRRKYVRSETSNENIYVARTWHVGELLPGYIKDGWGYFCFKGKVIKLPSTRCQMLTGSGAKFVPPSQCDPLSHYIVGCGAASTPLYIGAFYVNGVQLCGEVRNGLCSIAGTDTAVLTEPMKYLILARIVQKGWIEWTAYPVDEHGIPRKDLVPCSPNNIIPSYVVGMLTEDCTCTQPGYAYCHRGMFTSGYFIMETGRTLMAEKGFYFLVGSDVSFRPNQQVPDGLRVQVGQIRINQQSRPVYIGTINIGGEEICGPVIDGVCYAYNCFIRHDSKNYKVLASDE</sequence>
<protein>
    <submittedName>
        <fullName evidence="1">Uncharacterized protein</fullName>
    </submittedName>
</protein>
<accession>A0A8S1DTD9</accession>
<reference evidence="1 2" key="1">
    <citation type="submission" date="2020-04" db="EMBL/GenBank/DDBJ databases">
        <authorList>
            <person name="Alioto T."/>
            <person name="Alioto T."/>
            <person name="Gomez Garrido J."/>
        </authorList>
    </citation>
    <scope>NUCLEOTIDE SEQUENCE [LARGE SCALE GENOMIC DNA]</scope>
</reference>